<proteinExistence type="predicted"/>
<evidence type="ECO:0000256" key="3">
    <source>
        <dbReference type="ARBA" id="ARBA00022692"/>
    </source>
</evidence>
<accession>A0ABS9L4K6</accession>
<evidence type="ECO:0000256" key="2">
    <source>
        <dbReference type="ARBA" id="ARBA00022475"/>
    </source>
</evidence>
<protein>
    <submittedName>
        <fullName evidence="8">Type II secretion system F family protein</fullName>
    </submittedName>
</protein>
<sequence length="301" mass="32002">MVVMAIVLLFAVVLRPRTADVPLSRRRPDGFKKGSALSRFADTTVSTVDGMMGHSGGWFNRNVLYNAGVRLAPADFTVLVLAGSLVLGLAGGLLVHAFAGILLAVLAPLLAKLALGILADKRRAKFDAQLLDTLLMLTGGLRAGHSILSSFDAAAQESEAPMSEELSRIVNESRLGRDFTAAIMESAGRMRSEDFGWIGQAVDINREVGGDLAEVLDQVGETIRERSQIRGQIRALSAEGKISAYVLVALPICVALAISVINPGYVGTLTQSLLGWVMVGFGGLLLVAGSVWMSRVIKIKF</sequence>
<evidence type="ECO:0000313" key="8">
    <source>
        <dbReference type="EMBL" id="MCG2621610.1"/>
    </source>
</evidence>
<dbReference type="Pfam" id="PF00482">
    <property type="entry name" value="T2SSF"/>
    <property type="match status" value="1"/>
</dbReference>
<evidence type="ECO:0000313" key="9">
    <source>
        <dbReference type="Proteomes" id="UP001165368"/>
    </source>
</evidence>
<feature type="domain" description="Type II secretion system protein GspF" evidence="7">
    <location>
        <begin position="136"/>
        <end position="257"/>
    </location>
</feature>
<evidence type="ECO:0000256" key="5">
    <source>
        <dbReference type="ARBA" id="ARBA00023136"/>
    </source>
</evidence>
<comment type="subcellular location">
    <subcellularLocation>
        <location evidence="1">Cell membrane</location>
        <topology evidence="1">Multi-pass membrane protein</topology>
    </subcellularLocation>
</comment>
<dbReference type="InterPro" id="IPR018076">
    <property type="entry name" value="T2SS_GspF_dom"/>
</dbReference>
<evidence type="ECO:0000256" key="1">
    <source>
        <dbReference type="ARBA" id="ARBA00004651"/>
    </source>
</evidence>
<keyword evidence="4 6" id="KW-1133">Transmembrane helix</keyword>
<dbReference type="Gene3D" id="1.20.81.30">
    <property type="entry name" value="Type II secretion system (T2SS), domain F"/>
    <property type="match status" value="1"/>
</dbReference>
<keyword evidence="5 6" id="KW-0472">Membrane</keyword>
<keyword evidence="9" id="KW-1185">Reference proteome</keyword>
<keyword evidence="2" id="KW-1003">Cell membrane</keyword>
<gene>
    <name evidence="8" type="ORF">LVY72_06730</name>
</gene>
<dbReference type="Proteomes" id="UP001165368">
    <property type="component" value="Unassembled WGS sequence"/>
</dbReference>
<dbReference type="EMBL" id="JAKLTQ010000003">
    <property type="protein sequence ID" value="MCG2621610.1"/>
    <property type="molecule type" value="Genomic_DNA"/>
</dbReference>
<dbReference type="PANTHER" id="PTHR35007">
    <property type="entry name" value="INTEGRAL MEMBRANE PROTEIN-RELATED"/>
    <property type="match status" value="1"/>
</dbReference>
<keyword evidence="3 6" id="KW-0812">Transmembrane</keyword>
<evidence type="ECO:0000256" key="6">
    <source>
        <dbReference type="SAM" id="Phobius"/>
    </source>
</evidence>
<organism evidence="8 9">
    <name type="scientific">Arthrobacter hankyongi</name>
    <dbReference type="NCBI Taxonomy" id="2904801"/>
    <lineage>
        <taxon>Bacteria</taxon>
        <taxon>Bacillati</taxon>
        <taxon>Actinomycetota</taxon>
        <taxon>Actinomycetes</taxon>
        <taxon>Micrococcales</taxon>
        <taxon>Micrococcaceae</taxon>
        <taxon>Arthrobacter</taxon>
    </lineage>
</organism>
<evidence type="ECO:0000259" key="7">
    <source>
        <dbReference type="Pfam" id="PF00482"/>
    </source>
</evidence>
<evidence type="ECO:0000256" key="4">
    <source>
        <dbReference type="ARBA" id="ARBA00022989"/>
    </source>
</evidence>
<dbReference type="PANTHER" id="PTHR35007:SF1">
    <property type="entry name" value="PILUS ASSEMBLY PROTEIN"/>
    <property type="match status" value="1"/>
</dbReference>
<feature type="transmembrane region" description="Helical" evidence="6">
    <location>
        <begin position="93"/>
        <end position="115"/>
    </location>
</feature>
<feature type="transmembrane region" description="Helical" evidence="6">
    <location>
        <begin position="242"/>
        <end position="261"/>
    </location>
</feature>
<dbReference type="RefSeq" id="WP_237818994.1">
    <property type="nucleotide sequence ID" value="NZ_JAKLTQ010000003.1"/>
</dbReference>
<reference evidence="8" key="1">
    <citation type="submission" date="2022-01" db="EMBL/GenBank/DDBJ databases">
        <authorList>
            <person name="Jo J.-H."/>
            <person name="Im W.-T."/>
        </authorList>
    </citation>
    <scope>NUCLEOTIDE SEQUENCE</scope>
    <source>
        <strain evidence="8">I2-34</strain>
    </source>
</reference>
<name>A0ABS9L4K6_9MICC</name>
<comment type="caution">
    <text evidence="8">The sequence shown here is derived from an EMBL/GenBank/DDBJ whole genome shotgun (WGS) entry which is preliminary data.</text>
</comment>
<dbReference type="InterPro" id="IPR042094">
    <property type="entry name" value="T2SS_GspF_sf"/>
</dbReference>
<feature type="transmembrane region" description="Helical" evidence="6">
    <location>
        <begin position="273"/>
        <end position="293"/>
    </location>
</feature>